<evidence type="ECO:0000256" key="1">
    <source>
        <dbReference type="ARBA" id="ARBA00004162"/>
    </source>
</evidence>
<keyword evidence="14 18" id="KW-0472">Membrane</keyword>
<keyword evidence="5" id="KW-0433">Leucine-rich repeat</keyword>
<keyword evidence="8" id="KW-0732">Signal</keyword>
<keyword evidence="7 18" id="KW-0812">Transmembrane</keyword>
<keyword evidence="6" id="KW-0808">Transferase</keyword>
<evidence type="ECO:0000256" key="8">
    <source>
        <dbReference type="ARBA" id="ARBA00022729"/>
    </source>
</evidence>
<dbReference type="InterPro" id="IPR000719">
    <property type="entry name" value="Prot_kinase_dom"/>
</dbReference>
<keyword evidence="12 17" id="KW-0067">ATP-binding</keyword>
<evidence type="ECO:0000256" key="2">
    <source>
        <dbReference type="ARBA" id="ARBA00004479"/>
    </source>
</evidence>
<evidence type="ECO:0000256" key="18">
    <source>
        <dbReference type="SAM" id="Phobius"/>
    </source>
</evidence>
<dbReference type="InterPro" id="IPR001245">
    <property type="entry name" value="Ser-Thr/Tyr_kinase_cat_dom"/>
</dbReference>
<evidence type="ECO:0000256" key="15">
    <source>
        <dbReference type="ARBA" id="ARBA00023170"/>
    </source>
</evidence>
<dbReference type="GO" id="GO:0005524">
    <property type="term" value="F:ATP binding"/>
    <property type="evidence" value="ECO:0007669"/>
    <property type="project" value="UniProtKB-UniRule"/>
</dbReference>
<evidence type="ECO:0000256" key="17">
    <source>
        <dbReference type="PROSITE-ProRule" id="PRU10141"/>
    </source>
</evidence>
<dbReference type="Gene3D" id="3.30.200.20">
    <property type="entry name" value="Phosphorylase Kinase, domain 1"/>
    <property type="match status" value="1"/>
</dbReference>
<dbReference type="FunFam" id="1.10.510.10:FF:000453">
    <property type="entry name" value="LRR receptor-like serine/threonine-protein kinase HSL2"/>
    <property type="match status" value="1"/>
</dbReference>
<keyword evidence="15 20" id="KW-0675">Receptor</keyword>
<keyword evidence="11 20" id="KW-0418">Kinase</keyword>
<evidence type="ECO:0000256" key="7">
    <source>
        <dbReference type="ARBA" id="ARBA00022692"/>
    </source>
</evidence>
<keyword evidence="16" id="KW-0325">Glycoprotein</keyword>
<accession>A0AAV9CK95</accession>
<dbReference type="FunFam" id="3.30.200.20:FF:000328">
    <property type="entry name" value="Leucine-rich repeat protein kinase family protein"/>
    <property type="match status" value="1"/>
</dbReference>
<dbReference type="EMBL" id="JAUJYO010000019">
    <property type="protein sequence ID" value="KAK1288638.1"/>
    <property type="molecule type" value="Genomic_DNA"/>
</dbReference>
<keyword evidence="13 18" id="KW-1133">Transmembrane helix</keyword>
<protein>
    <recommendedName>
        <fullName evidence="3">non-specific serine/threonine protein kinase</fullName>
        <ecNumber evidence="3">2.7.11.1</ecNumber>
    </recommendedName>
</protein>
<sequence length="754" mass="83296">MNMLSGSIPDQLFSSSMRLKHLLLNDNNLTGSIPSTLCLVTSLEVLRLDRNSLTGPVPVNLNNLTKVGELHLSHNKLTGPLPNLTGMSNLNFVDMSNNIFDASEIPPWFSTLKSLTTLMVDNCRIGGELPESLFSLPELQTVSLQNNRLTGTLYLITGYSSQLQIVDVQNNSIQNSEVSGYNGIIMLMGNPFCQQPGAKGIYCSAQNQTIAPYSTGTRNCVPIHCPSNQDLSPNCKCAFPYSGTINFYAPSFSTLGKRLYFHTLESYLLNVFSGLPVDSVSLNNVHMDEYNYLEVNLQVFPSEKIQFNQSEISILGFLLSNQNRPPPDGFGPYFFIASEYAAFAELTPSSSKSSNRPAIIGALMAGFVAALLIIGACVYAIRERRRVERLVEQSKPFATWYSSKSTGSISLPQLNGPRSFTYDELNYSTNKFSESNYIGCGGYGKVYKGTFDTGQVVAIKRAQQGSLQGELEFKTEIELLSRVHHRNLVRLLGFCFDQGELILVYEYVPNGSLKQCLTGESGVHLDWKRRLRVALGAAKGLTYLHELANPPIIHRDIKSNNILLDEQLNAKVADFGLSKPMDKSQKDQEITEVKGTMGYLDPEYYLTQQLTEKSDVYSFGVLLFELLTGKKPIDKGRYIVREVKLTMDKTKNLYDLHGLLDPRIGLGTSLGGFEKFVDLALKCVEDSGVDRPAMSEVVKEIECVMQQAGANLNVDSFSDSLSFDGGSGASQPPYSNDSFFNYSGSSMPSHVEPK</sequence>
<dbReference type="PANTHER" id="PTHR45974:SF266">
    <property type="entry name" value="LEUCINE-RICH REPEAT RECEPTOR PROTEIN KINASE HPCA1"/>
    <property type="match status" value="1"/>
</dbReference>
<dbReference type="CDD" id="cd14066">
    <property type="entry name" value="STKc_IRAK"/>
    <property type="match status" value="1"/>
</dbReference>
<keyword evidence="9" id="KW-0677">Repeat</keyword>
<evidence type="ECO:0000256" key="3">
    <source>
        <dbReference type="ARBA" id="ARBA00012513"/>
    </source>
</evidence>
<dbReference type="PROSITE" id="PS50011">
    <property type="entry name" value="PROTEIN_KINASE_DOM"/>
    <property type="match status" value="1"/>
</dbReference>
<dbReference type="Gene3D" id="1.10.510.10">
    <property type="entry name" value="Transferase(Phosphotransferase) domain 1"/>
    <property type="match status" value="1"/>
</dbReference>
<proteinExistence type="predicted"/>
<dbReference type="InterPro" id="IPR017441">
    <property type="entry name" value="Protein_kinase_ATP_BS"/>
</dbReference>
<evidence type="ECO:0000256" key="12">
    <source>
        <dbReference type="ARBA" id="ARBA00022840"/>
    </source>
</evidence>
<dbReference type="PANTHER" id="PTHR45974">
    <property type="entry name" value="RECEPTOR-LIKE PROTEIN 55"/>
    <property type="match status" value="1"/>
</dbReference>
<dbReference type="InterPro" id="IPR008271">
    <property type="entry name" value="Ser/Thr_kinase_AS"/>
</dbReference>
<dbReference type="Proteomes" id="UP001180020">
    <property type="component" value="Unassembled WGS sequence"/>
</dbReference>
<evidence type="ECO:0000256" key="13">
    <source>
        <dbReference type="ARBA" id="ARBA00022989"/>
    </source>
</evidence>
<feature type="binding site" evidence="17">
    <location>
        <position position="460"/>
    </location>
    <ligand>
        <name>ATP</name>
        <dbReference type="ChEBI" id="CHEBI:30616"/>
    </ligand>
</feature>
<evidence type="ECO:0000256" key="11">
    <source>
        <dbReference type="ARBA" id="ARBA00022777"/>
    </source>
</evidence>
<dbReference type="InterPro" id="IPR032675">
    <property type="entry name" value="LRR_dom_sf"/>
</dbReference>
<dbReference type="SUPFAM" id="SSF52058">
    <property type="entry name" value="L domain-like"/>
    <property type="match status" value="1"/>
</dbReference>
<organism evidence="20 21">
    <name type="scientific">Acorus calamus</name>
    <name type="common">Sweet flag</name>
    <dbReference type="NCBI Taxonomy" id="4465"/>
    <lineage>
        <taxon>Eukaryota</taxon>
        <taxon>Viridiplantae</taxon>
        <taxon>Streptophyta</taxon>
        <taxon>Embryophyta</taxon>
        <taxon>Tracheophyta</taxon>
        <taxon>Spermatophyta</taxon>
        <taxon>Magnoliopsida</taxon>
        <taxon>Liliopsida</taxon>
        <taxon>Acoraceae</taxon>
        <taxon>Acorus</taxon>
    </lineage>
</organism>
<dbReference type="Pfam" id="PF07714">
    <property type="entry name" value="PK_Tyr_Ser-Thr"/>
    <property type="match status" value="1"/>
</dbReference>
<evidence type="ECO:0000313" key="20">
    <source>
        <dbReference type="EMBL" id="KAK1288638.1"/>
    </source>
</evidence>
<dbReference type="PROSITE" id="PS00108">
    <property type="entry name" value="PROTEIN_KINASE_ST"/>
    <property type="match status" value="1"/>
</dbReference>
<gene>
    <name evidence="20" type="ORF">QJS10_CPB19g00332</name>
</gene>
<keyword evidence="10 17" id="KW-0547">Nucleotide-binding</keyword>
<dbReference type="SMART" id="SM00220">
    <property type="entry name" value="S_TKc"/>
    <property type="match status" value="1"/>
</dbReference>
<evidence type="ECO:0000256" key="4">
    <source>
        <dbReference type="ARBA" id="ARBA00022527"/>
    </source>
</evidence>
<dbReference type="Pfam" id="PF00560">
    <property type="entry name" value="LRR_1"/>
    <property type="match status" value="3"/>
</dbReference>
<dbReference type="InterPro" id="IPR011009">
    <property type="entry name" value="Kinase-like_dom_sf"/>
</dbReference>
<evidence type="ECO:0000259" key="19">
    <source>
        <dbReference type="PROSITE" id="PS50011"/>
    </source>
</evidence>
<evidence type="ECO:0000256" key="16">
    <source>
        <dbReference type="ARBA" id="ARBA00023180"/>
    </source>
</evidence>
<feature type="domain" description="Protein kinase" evidence="19">
    <location>
        <begin position="432"/>
        <end position="705"/>
    </location>
</feature>
<dbReference type="GO" id="GO:0004674">
    <property type="term" value="F:protein serine/threonine kinase activity"/>
    <property type="evidence" value="ECO:0007669"/>
    <property type="project" value="UniProtKB-KW"/>
</dbReference>
<dbReference type="SUPFAM" id="SSF56112">
    <property type="entry name" value="Protein kinase-like (PK-like)"/>
    <property type="match status" value="1"/>
</dbReference>
<reference evidence="20" key="1">
    <citation type="journal article" date="2023" name="Nat. Commun.">
        <title>Diploid and tetraploid genomes of Acorus and the evolution of monocots.</title>
        <authorList>
            <person name="Ma L."/>
            <person name="Liu K.W."/>
            <person name="Li Z."/>
            <person name="Hsiao Y.Y."/>
            <person name="Qi Y."/>
            <person name="Fu T."/>
            <person name="Tang G.D."/>
            <person name="Zhang D."/>
            <person name="Sun W.H."/>
            <person name="Liu D.K."/>
            <person name="Li Y."/>
            <person name="Chen G.Z."/>
            <person name="Liu X.D."/>
            <person name="Liao X.Y."/>
            <person name="Jiang Y.T."/>
            <person name="Yu X."/>
            <person name="Hao Y."/>
            <person name="Huang J."/>
            <person name="Zhao X.W."/>
            <person name="Ke S."/>
            <person name="Chen Y.Y."/>
            <person name="Wu W.L."/>
            <person name="Hsu J.L."/>
            <person name="Lin Y.F."/>
            <person name="Huang M.D."/>
            <person name="Li C.Y."/>
            <person name="Huang L."/>
            <person name="Wang Z.W."/>
            <person name="Zhao X."/>
            <person name="Zhong W.Y."/>
            <person name="Peng D.H."/>
            <person name="Ahmad S."/>
            <person name="Lan S."/>
            <person name="Zhang J.S."/>
            <person name="Tsai W.C."/>
            <person name="Van de Peer Y."/>
            <person name="Liu Z.J."/>
        </authorList>
    </citation>
    <scope>NUCLEOTIDE SEQUENCE</scope>
    <source>
        <strain evidence="20">CP</strain>
    </source>
</reference>
<comment type="caution">
    <text evidence="20">The sequence shown here is derived from an EMBL/GenBank/DDBJ whole genome shotgun (WGS) entry which is preliminary data.</text>
</comment>
<evidence type="ECO:0000256" key="14">
    <source>
        <dbReference type="ARBA" id="ARBA00023136"/>
    </source>
</evidence>
<reference evidence="20" key="2">
    <citation type="submission" date="2023-06" db="EMBL/GenBank/DDBJ databases">
        <authorList>
            <person name="Ma L."/>
            <person name="Liu K.-W."/>
            <person name="Li Z."/>
            <person name="Hsiao Y.-Y."/>
            <person name="Qi Y."/>
            <person name="Fu T."/>
            <person name="Tang G."/>
            <person name="Zhang D."/>
            <person name="Sun W.-H."/>
            <person name="Liu D.-K."/>
            <person name="Li Y."/>
            <person name="Chen G.-Z."/>
            <person name="Liu X.-D."/>
            <person name="Liao X.-Y."/>
            <person name="Jiang Y.-T."/>
            <person name="Yu X."/>
            <person name="Hao Y."/>
            <person name="Huang J."/>
            <person name="Zhao X.-W."/>
            <person name="Ke S."/>
            <person name="Chen Y.-Y."/>
            <person name="Wu W.-L."/>
            <person name="Hsu J.-L."/>
            <person name="Lin Y.-F."/>
            <person name="Huang M.-D."/>
            <person name="Li C.-Y."/>
            <person name="Huang L."/>
            <person name="Wang Z.-W."/>
            <person name="Zhao X."/>
            <person name="Zhong W.-Y."/>
            <person name="Peng D.-H."/>
            <person name="Ahmad S."/>
            <person name="Lan S."/>
            <person name="Zhang J.-S."/>
            <person name="Tsai W.-C."/>
            <person name="Van De Peer Y."/>
            <person name="Liu Z.-J."/>
        </authorList>
    </citation>
    <scope>NUCLEOTIDE SEQUENCE</scope>
    <source>
        <strain evidence="20">CP</strain>
        <tissue evidence="20">Leaves</tissue>
    </source>
</reference>
<dbReference type="InterPro" id="IPR001611">
    <property type="entry name" value="Leu-rich_rpt"/>
</dbReference>
<evidence type="ECO:0000313" key="21">
    <source>
        <dbReference type="Proteomes" id="UP001180020"/>
    </source>
</evidence>
<feature type="transmembrane region" description="Helical" evidence="18">
    <location>
        <begin position="358"/>
        <end position="381"/>
    </location>
</feature>
<keyword evidence="21" id="KW-1185">Reference proteome</keyword>
<evidence type="ECO:0000256" key="5">
    <source>
        <dbReference type="ARBA" id="ARBA00022614"/>
    </source>
</evidence>
<dbReference type="PROSITE" id="PS00107">
    <property type="entry name" value="PROTEIN_KINASE_ATP"/>
    <property type="match status" value="1"/>
</dbReference>
<dbReference type="AlphaFoldDB" id="A0AAV9CK95"/>
<dbReference type="EC" id="2.7.11.1" evidence="3"/>
<dbReference type="GO" id="GO:0005886">
    <property type="term" value="C:plasma membrane"/>
    <property type="evidence" value="ECO:0007669"/>
    <property type="project" value="UniProtKB-SubCell"/>
</dbReference>
<evidence type="ECO:0000256" key="9">
    <source>
        <dbReference type="ARBA" id="ARBA00022737"/>
    </source>
</evidence>
<keyword evidence="4" id="KW-0723">Serine/threonine-protein kinase</keyword>
<dbReference type="Gene3D" id="3.80.10.10">
    <property type="entry name" value="Ribonuclease Inhibitor"/>
    <property type="match status" value="1"/>
</dbReference>
<evidence type="ECO:0000256" key="10">
    <source>
        <dbReference type="ARBA" id="ARBA00022741"/>
    </source>
</evidence>
<name>A0AAV9CK95_ACOCL</name>
<comment type="subcellular location">
    <subcellularLocation>
        <location evidence="1">Cell membrane</location>
        <topology evidence="1">Single-pass membrane protein</topology>
    </subcellularLocation>
    <subcellularLocation>
        <location evidence="2">Membrane</location>
        <topology evidence="2">Single-pass type I membrane protein</topology>
    </subcellularLocation>
</comment>
<evidence type="ECO:0000256" key="6">
    <source>
        <dbReference type="ARBA" id="ARBA00022679"/>
    </source>
</evidence>
<dbReference type="FunFam" id="3.80.10.10:FF:000542">
    <property type="entry name" value="Leucine-rich repeat protein kinase family protein"/>
    <property type="match status" value="1"/>
</dbReference>